<name>A0A1Y2AV19_9TREE</name>
<comment type="caution">
    <text evidence="1">The sequence shown here is derived from an EMBL/GenBank/DDBJ whole genome shotgun (WGS) entry which is preliminary data.</text>
</comment>
<proteinExistence type="predicted"/>
<reference evidence="1 2" key="1">
    <citation type="submission" date="2016-07" db="EMBL/GenBank/DDBJ databases">
        <title>Pervasive Adenine N6-methylation of Active Genes in Fungi.</title>
        <authorList>
            <consortium name="DOE Joint Genome Institute"/>
            <person name="Mondo S.J."/>
            <person name="Dannebaum R.O."/>
            <person name="Kuo R.C."/>
            <person name="Labutti K."/>
            <person name="Haridas S."/>
            <person name="Kuo A."/>
            <person name="Salamov A."/>
            <person name="Ahrendt S.R."/>
            <person name="Lipzen A."/>
            <person name="Sullivan W."/>
            <person name="Andreopoulos W.B."/>
            <person name="Clum A."/>
            <person name="Lindquist E."/>
            <person name="Daum C."/>
            <person name="Ramamoorthy G.K."/>
            <person name="Gryganskyi A."/>
            <person name="Culley D."/>
            <person name="Magnuson J.K."/>
            <person name="James T.Y."/>
            <person name="O'Malley M.A."/>
            <person name="Stajich J.E."/>
            <person name="Spatafora J.W."/>
            <person name="Visel A."/>
            <person name="Grigoriev I.V."/>
        </authorList>
    </citation>
    <scope>NUCLEOTIDE SEQUENCE [LARGE SCALE GENOMIC DNA]</scope>
    <source>
        <strain evidence="1 2">68-887.2</strain>
    </source>
</reference>
<feature type="non-terminal residue" evidence="1">
    <location>
        <position position="1"/>
    </location>
</feature>
<organism evidence="1 2">
    <name type="scientific">Naematelia encephala</name>
    <dbReference type="NCBI Taxonomy" id="71784"/>
    <lineage>
        <taxon>Eukaryota</taxon>
        <taxon>Fungi</taxon>
        <taxon>Dikarya</taxon>
        <taxon>Basidiomycota</taxon>
        <taxon>Agaricomycotina</taxon>
        <taxon>Tremellomycetes</taxon>
        <taxon>Tremellales</taxon>
        <taxon>Naemateliaceae</taxon>
        <taxon>Naematelia</taxon>
    </lineage>
</organism>
<evidence type="ECO:0008006" key="3">
    <source>
        <dbReference type="Google" id="ProtNLM"/>
    </source>
</evidence>
<gene>
    <name evidence="1" type="ORF">BCR39DRAFT_470833</name>
</gene>
<evidence type="ECO:0000313" key="1">
    <source>
        <dbReference type="EMBL" id="ORY26057.1"/>
    </source>
</evidence>
<evidence type="ECO:0000313" key="2">
    <source>
        <dbReference type="Proteomes" id="UP000193986"/>
    </source>
</evidence>
<protein>
    <recommendedName>
        <fullName evidence="3">Alcohol acetyltransferase</fullName>
    </recommendedName>
</protein>
<dbReference type="InParanoid" id="A0A1Y2AV19"/>
<dbReference type="InterPro" id="IPR052058">
    <property type="entry name" value="Alcohol_O-acetyltransferase"/>
</dbReference>
<accession>A0A1Y2AV19</accession>
<dbReference type="STRING" id="71784.A0A1Y2AV19"/>
<dbReference type="OrthoDB" id="2150604at2759"/>
<dbReference type="EMBL" id="MCFC01000051">
    <property type="protein sequence ID" value="ORY26057.1"/>
    <property type="molecule type" value="Genomic_DNA"/>
</dbReference>
<dbReference type="PANTHER" id="PTHR28037:SF1">
    <property type="entry name" value="ALCOHOL O-ACETYLTRANSFERASE 1-RELATED"/>
    <property type="match status" value="1"/>
</dbReference>
<sequence length="527" mass="59090">VGLLDRFTLMFNNIDETLAVAYLASFPDPSTSPTLESLEARIEFLQSKWPLLWALVKGADGEKPFFEARAEGHWPPKDVIDSRDYPRHDKTSSQYALELMEQHINGSVADYIRQVDSNPAWKITLLKPQIEISSAEPGEPERSNDSPRPAYLILSTNHVYFDGAGGLNFFQALLASSDSPMLTNLPVETLSAIRRIEDIVHVKTRLGVLIPIAWKELIVPALFPKRLQRYFVPTDVWPGKDVRPPLLGRHASLTAGGVDKVVMDGLKKWAKVKGSGTLHPILEITYYIAMWSRTSSRYSNTSVPSTLATRFKFQASTPKSQRNPSLGTASSTGNYLAEFERHFVFDTSSKSKFKLNFWALVKSLGEYLTSKKDLQDARSYIGLLYYMPKGVNKNHRSSSALEKGLPRTPTKWEEWLVEKCTSPEPIRNSVAVSNLGYINISSEVDEVLWGQASTFAAIEVSLLGTRTGLTWTTGFKDGVAVTKDEMERIDRLVERILIYLSKQDWTDRDDISMQSLVEECASRGTAS</sequence>
<keyword evidence="2" id="KW-1185">Reference proteome</keyword>
<dbReference type="PANTHER" id="PTHR28037">
    <property type="entry name" value="ALCOHOL O-ACETYLTRANSFERASE 1-RELATED"/>
    <property type="match status" value="1"/>
</dbReference>
<dbReference type="Proteomes" id="UP000193986">
    <property type="component" value="Unassembled WGS sequence"/>
</dbReference>
<dbReference type="AlphaFoldDB" id="A0A1Y2AV19"/>